<dbReference type="OrthoDB" id="8947034at2759"/>
<dbReference type="GO" id="GO:0008140">
    <property type="term" value="F:cAMP response element binding protein binding"/>
    <property type="evidence" value="ECO:0007669"/>
    <property type="project" value="InterPro"/>
</dbReference>
<keyword evidence="4" id="KW-0963">Cytoplasm</keyword>
<accession>A0A9W9ZCM7</accession>
<reference evidence="11" key="1">
    <citation type="submission" date="2023-01" db="EMBL/GenBank/DDBJ databases">
        <title>Genome assembly of the deep-sea coral Lophelia pertusa.</title>
        <authorList>
            <person name="Herrera S."/>
            <person name="Cordes E."/>
        </authorList>
    </citation>
    <scope>NUCLEOTIDE SEQUENCE</scope>
    <source>
        <strain evidence="11">USNM1676648</strain>
        <tissue evidence="11">Polyp</tissue>
    </source>
</reference>
<keyword evidence="5" id="KW-0597">Phosphoprotein</keyword>
<proteinExistence type="inferred from homology"/>
<sequence length="128" mass="14841">MANPRKFAEKIALHTQKQEEETRAFEQIMKEVSMLETTRKPPHQQSLQSHYRGGSLPNVNFSLAHAQNRLDLQNALNNLDDLKVMHSVVGDRMPIRDRRFQGSRPVPFNTNNRFRGISFFSQEFTISS</sequence>
<name>A0A9W9ZCM7_9CNID</name>
<dbReference type="GO" id="GO:0005737">
    <property type="term" value="C:cytoplasm"/>
    <property type="evidence" value="ECO:0007669"/>
    <property type="project" value="UniProtKB-SubCell"/>
</dbReference>
<dbReference type="Proteomes" id="UP001163046">
    <property type="component" value="Unassembled WGS sequence"/>
</dbReference>
<dbReference type="GO" id="GO:0051289">
    <property type="term" value="P:protein homotetramerization"/>
    <property type="evidence" value="ECO:0007669"/>
    <property type="project" value="InterPro"/>
</dbReference>
<evidence type="ECO:0000259" key="10">
    <source>
        <dbReference type="Pfam" id="PF12884"/>
    </source>
</evidence>
<protein>
    <submittedName>
        <fullName evidence="11">CREB-regulated transcription coactivator 1</fullName>
    </submittedName>
</protein>
<keyword evidence="12" id="KW-1185">Reference proteome</keyword>
<comment type="subcellular location">
    <subcellularLocation>
        <location evidence="2">Cytoplasm</location>
    </subcellularLocation>
    <subcellularLocation>
        <location evidence="1">Nucleus</location>
    </subcellularLocation>
</comment>
<evidence type="ECO:0000256" key="3">
    <source>
        <dbReference type="ARBA" id="ARBA00007167"/>
    </source>
</evidence>
<dbReference type="PANTHER" id="PTHR13589">
    <property type="entry name" value="CREB-REGULATED TRANSCRIPTION COACTIVATOR"/>
    <property type="match status" value="1"/>
</dbReference>
<feature type="domain" description="Transducer of regulated CREB activity N-terminal" evidence="10">
    <location>
        <begin position="3"/>
        <end position="57"/>
    </location>
</feature>
<evidence type="ECO:0000256" key="7">
    <source>
        <dbReference type="ARBA" id="ARBA00023159"/>
    </source>
</evidence>
<dbReference type="InterPro" id="IPR024786">
    <property type="entry name" value="TORC"/>
</dbReference>
<dbReference type="GO" id="GO:0045944">
    <property type="term" value="P:positive regulation of transcription by RNA polymerase II"/>
    <property type="evidence" value="ECO:0007669"/>
    <property type="project" value="TreeGrafter"/>
</dbReference>
<comment type="caution">
    <text evidence="11">The sequence shown here is derived from an EMBL/GenBank/DDBJ whole genome shotgun (WGS) entry which is preliminary data.</text>
</comment>
<dbReference type="EMBL" id="MU826361">
    <property type="protein sequence ID" value="KAJ7378895.1"/>
    <property type="molecule type" value="Genomic_DNA"/>
</dbReference>
<dbReference type="Pfam" id="PF12884">
    <property type="entry name" value="TORC_N"/>
    <property type="match status" value="1"/>
</dbReference>
<keyword evidence="9" id="KW-0539">Nucleus</keyword>
<keyword evidence="7" id="KW-0010">Activator</keyword>
<evidence type="ECO:0000256" key="1">
    <source>
        <dbReference type="ARBA" id="ARBA00004123"/>
    </source>
</evidence>
<dbReference type="AlphaFoldDB" id="A0A9W9ZCM7"/>
<dbReference type="InterPro" id="IPR024783">
    <property type="entry name" value="TORC_N"/>
</dbReference>
<evidence type="ECO:0000256" key="2">
    <source>
        <dbReference type="ARBA" id="ARBA00004496"/>
    </source>
</evidence>
<dbReference type="PANTHER" id="PTHR13589:SF15">
    <property type="entry name" value="CREB-REGULATED TRANSCRIPTION COACTIVATOR, ISOFORM B"/>
    <property type="match status" value="1"/>
</dbReference>
<dbReference type="GO" id="GO:0005634">
    <property type="term" value="C:nucleus"/>
    <property type="evidence" value="ECO:0007669"/>
    <property type="project" value="UniProtKB-SubCell"/>
</dbReference>
<gene>
    <name evidence="11" type="primary">CRTC1_2</name>
    <name evidence="11" type="ORF">OS493_019586</name>
</gene>
<evidence type="ECO:0000256" key="4">
    <source>
        <dbReference type="ARBA" id="ARBA00022490"/>
    </source>
</evidence>
<evidence type="ECO:0000256" key="8">
    <source>
        <dbReference type="ARBA" id="ARBA00023163"/>
    </source>
</evidence>
<keyword evidence="6" id="KW-0805">Transcription regulation</keyword>
<evidence type="ECO:0000256" key="9">
    <source>
        <dbReference type="ARBA" id="ARBA00023242"/>
    </source>
</evidence>
<evidence type="ECO:0000256" key="6">
    <source>
        <dbReference type="ARBA" id="ARBA00023015"/>
    </source>
</evidence>
<keyword evidence="8" id="KW-0804">Transcription</keyword>
<organism evidence="11 12">
    <name type="scientific">Desmophyllum pertusum</name>
    <dbReference type="NCBI Taxonomy" id="174260"/>
    <lineage>
        <taxon>Eukaryota</taxon>
        <taxon>Metazoa</taxon>
        <taxon>Cnidaria</taxon>
        <taxon>Anthozoa</taxon>
        <taxon>Hexacorallia</taxon>
        <taxon>Scleractinia</taxon>
        <taxon>Caryophylliina</taxon>
        <taxon>Caryophylliidae</taxon>
        <taxon>Desmophyllum</taxon>
    </lineage>
</organism>
<evidence type="ECO:0000313" key="11">
    <source>
        <dbReference type="EMBL" id="KAJ7378895.1"/>
    </source>
</evidence>
<evidence type="ECO:0000313" key="12">
    <source>
        <dbReference type="Proteomes" id="UP001163046"/>
    </source>
</evidence>
<comment type="similarity">
    <text evidence="3">Belongs to the TORC family.</text>
</comment>
<evidence type="ECO:0000256" key="5">
    <source>
        <dbReference type="ARBA" id="ARBA00022553"/>
    </source>
</evidence>